<dbReference type="InterPro" id="IPR038829">
    <property type="entry name" value="Leukosialin"/>
</dbReference>
<proteinExistence type="predicted"/>
<feature type="region of interest" description="Disordered" evidence="1">
    <location>
        <begin position="30"/>
        <end position="54"/>
    </location>
</feature>
<dbReference type="EMBL" id="KE124902">
    <property type="protein sequence ID" value="EPB75422.1"/>
    <property type="molecule type" value="Genomic_DNA"/>
</dbReference>
<evidence type="ECO:0000256" key="1">
    <source>
        <dbReference type="SAM" id="MobiDB-lite"/>
    </source>
</evidence>
<accession>A0A0D6M6C0</accession>
<dbReference type="InterPro" id="IPR013320">
    <property type="entry name" value="ConA-like_dom_sf"/>
</dbReference>
<dbReference type="GO" id="GO:0004888">
    <property type="term" value="F:transmembrane signaling receptor activity"/>
    <property type="evidence" value="ECO:0007669"/>
    <property type="project" value="InterPro"/>
</dbReference>
<reference evidence="2 3" key="1">
    <citation type="submission" date="2013-05" db="EMBL/GenBank/DDBJ databases">
        <title>Draft genome of the parasitic nematode Anyclostoma ceylanicum.</title>
        <authorList>
            <person name="Mitreva M."/>
        </authorList>
    </citation>
    <scope>NUCLEOTIDE SEQUENCE [LARGE SCALE GENOMIC DNA]</scope>
</reference>
<feature type="compositionally biased region" description="Low complexity" evidence="1">
    <location>
        <begin position="38"/>
        <end position="54"/>
    </location>
</feature>
<gene>
    <name evidence="2" type="ORF">ANCCEY_05473</name>
</gene>
<evidence type="ECO:0000313" key="3">
    <source>
        <dbReference type="Proteomes" id="UP000054495"/>
    </source>
</evidence>
<name>A0A0D6M6C0_9BILA</name>
<keyword evidence="3" id="KW-1185">Reference proteome</keyword>
<protein>
    <recommendedName>
        <fullName evidence="4">MAM domain-containing protein</fullName>
    </recommendedName>
</protein>
<evidence type="ECO:0008006" key="4">
    <source>
        <dbReference type="Google" id="ProtNLM"/>
    </source>
</evidence>
<dbReference type="PANTHER" id="PTHR35265:SF1">
    <property type="entry name" value="LEUKOSIALIN"/>
    <property type="match status" value="1"/>
</dbReference>
<dbReference type="SUPFAM" id="SSF49899">
    <property type="entry name" value="Concanavalin A-like lectins/glucanases"/>
    <property type="match status" value="1"/>
</dbReference>
<dbReference type="Gene3D" id="2.60.120.200">
    <property type="match status" value="1"/>
</dbReference>
<sequence length="288" mass="32303">MLNLVPHWEKGVKNRFLVIDEIAYIGECTHPDRRQRPETSTATTPSPSTTTEPTVVMTTTEEITVTEEETAAPTRGLGLRKTIWPKPRVITLPAVHVVKPATKEPYPKKKPYPMKPPYRWLTSTLPTTEEPLHENYCDSLNCNFDDNACSYLNHGLTKKPWTLRNRGYGYPLTGGTDVRPTAANGQFVSTILDPGDIAILESPKMNATRSLNVLLFQYFRPSQMTTIRLCLGSPFFLVAHNSERADSRAAVALDNMRVAICDPRGFAPDYLDEVGEQQHFVDYDHGGI</sequence>
<organism evidence="2 3">
    <name type="scientific">Ancylostoma ceylanicum</name>
    <dbReference type="NCBI Taxonomy" id="53326"/>
    <lineage>
        <taxon>Eukaryota</taxon>
        <taxon>Metazoa</taxon>
        <taxon>Ecdysozoa</taxon>
        <taxon>Nematoda</taxon>
        <taxon>Chromadorea</taxon>
        <taxon>Rhabditida</taxon>
        <taxon>Rhabditina</taxon>
        <taxon>Rhabditomorpha</taxon>
        <taxon>Strongyloidea</taxon>
        <taxon>Ancylostomatidae</taxon>
        <taxon>Ancylostomatinae</taxon>
        <taxon>Ancylostoma</taxon>
    </lineage>
</organism>
<evidence type="ECO:0000313" key="2">
    <source>
        <dbReference type="EMBL" id="EPB75422.1"/>
    </source>
</evidence>
<dbReference type="PANTHER" id="PTHR35265">
    <property type="entry name" value="LEUKOSIALIN"/>
    <property type="match status" value="1"/>
</dbReference>
<dbReference type="Proteomes" id="UP000054495">
    <property type="component" value="Unassembled WGS sequence"/>
</dbReference>
<dbReference type="AlphaFoldDB" id="A0A0D6M6C0"/>